<comment type="caution">
    <text evidence="6">The sequence shown here is derived from an EMBL/GenBank/DDBJ whole genome shotgun (WGS) entry which is preliminary data.</text>
</comment>
<dbReference type="PANTHER" id="PTHR36116">
    <property type="entry name" value="UPF0060 MEMBRANE PROTEIN YNFA"/>
    <property type="match status" value="1"/>
</dbReference>
<dbReference type="HAMAP" id="MF_00010">
    <property type="entry name" value="UPF0060"/>
    <property type="match status" value="1"/>
</dbReference>
<evidence type="ECO:0000256" key="4">
    <source>
        <dbReference type="ARBA" id="ARBA00023136"/>
    </source>
</evidence>
<reference evidence="6 7" key="1">
    <citation type="submission" date="2016-10" db="EMBL/GenBank/DDBJ databases">
        <authorList>
            <person name="Varghese N."/>
            <person name="Submissions S."/>
        </authorList>
    </citation>
    <scope>NUCLEOTIDE SEQUENCE [LARGE SCALE GENOMIC DNA]</scope>
    <source>
        <strain evidence="6 7">DSM 17584</strain>
    </source>
</reference>
<evidence type="ECO:0000256" key="1">
    <source>
        <dbReference type="ARBA" id="ARBA00022475"/>
    </source>
</evidence>
<dbReference type="PANTHER" id="PTHR36116:SF1">
    <property type="entry name" value="UPF0060 MEMBRANE PROTEIN YNFA"/>
    <property type="match status" value="1"/>
</dbReference>
<keyword evidence="3 5" id="KW-1133">Transmembrane helix</keyword>
<evidence type="ECO:0000256" key="3">
    <source>
        <dbReference type="ARBA" id="ARBA00022989"/>
    </source>
</evidence>
<comment type="similarity">
    <text evidence="5">Belongs to the UPF0060 family.</text>
</comment>
<sequence length="108" mass="11717">MKTVLINFIAALAEITGCFAFWARFRLDKSPFWLVHGMLSLAVFASLLALSPADQAGRAYPVYGGIYIVSSLLWLWGVEGHRPDQWDVIGAAICLVGAGIILLAPRGI</sequence>
<organism evidence="6 7">
    <name type="scientific">Sulfitobacter litoralis</name>
    <dbReference type="NCBI Taxonomy" id="335975"/>
    <lineage>
        <taxon>Bacteria</taxon>
        <taxon>Pseudomonadati</taxon>
        <taxon>Pseudomonadota</taxon>
        <taxon>Alphaproteobacteria</taxon>
        <taxon>Rhodobacterales</taxon>
        <taxon>Roseobacteraceae</taxon>
        <taxon>Sulfitobacter</taxon>
    </lineage>
</organism>
<dbReference type="EMBL" id="FNJD01000010">
    <property type="protein sequence ID" value="SDP14643.1"/>
    <property type="molecule type" value="Genomic_DNA"/>
</dbReference>
<feature type="transmembrane region" description="Helical" evidence="5">
    <location>
        <begin position="30"/>
        <end position="50"/>
    </location>
</feature>
<protein>
    <submittedName>
        <fullName evidence="6">Small multidrug resistance family-3 protein</fullName>
    </submittedName>
</protein>
<feature type="transmembrane region" description="Helical" evidence="5">
    <location>
        <begin position="88"/>
        <end position="105"/>
    </location>
</feature>
<dbReference type="InterPro" id="IPR003844">
    <property type="entry name" value="UPF0060"/>
</dbReference>
<dbReference type="Pfam" id="PF02694">
    <property type="entry name" value="UPF0060"/>
    <property type="match status" value="1"/>
</dbReference>
<comment type="subcellular location">
    <subcellularLocation>
        <location evidence="5">Cell membrane</location>
        <topology evidence="5">Multi-pass membrane protein</topology>
    </subcellularLocation>
</comment>
<dbReference type="NCBIfam" id="NF002586">
    <property type="entry name" value="PRK02237.1"/>
    <property type="match status" value="1"/>
</dbReference>
<dbReference type="Proteomes" id="UP000198646">
    <property type="component" value="Unassembled WGS sequence"/>
</dbReference>
<evidence type="ECO:0000313" key="7">
    <source>
        <dbReference type="Proteomes" id="UP000198646"/>
    </source>
</evidence>
<dbReference type="RefSeq" id="WP_167354532.1">
    <property type="nucleotide sequence ID" value="NZ_FNJD01000010.1"/>
</dbReference>
<evidence type="ECO:0000256" key="2">
    <source>
        <dbReference type="ARBA" id="ARBA00022692"/>
    </source>
</evidence>
<evidence type="ECO:0000313" key="6">
    <source>
        <dbReference type="EMBL" id="SDP14643.1"/>
    </source>
</evidence>
<dbReference type="SUPFAM" id="SSF103481">
    <property type="entry name" value="Multidrug resistance efflux transporter EmrE"/>
    <property type="match status" value="1"/>
</dbReference>
<accession>A0ABY0SED7</accession>
<gene>
    <name evidence="6" type="ORF">SAMN04488512_11053</name>
</gene>
<keyword evidence="4 5" id="KW-0472">Membrane</keyword>
<dbReference type="InterPro" id="IPR037185">
    <property type="entry name" value="EmrE-like"/>
</dbReference>
<evidence type="ECO:0000256" key="5">
    <source>
        <dbReference type="HAMAP-Rule" id="MF_00010"/>
    </source>
</evidence>
<keyword evidence="7" id="KW-1185">Reference proteome</keyword>
<name>A0ABY0SED7_9RHOB</name>
<keyword evidence="1 5" id="KW-1003">Cell membrane</keyword>
<proteinExistence type="inferred from homology"/>
<feature type="transmembrane region" description="Helical" evidence="5">
    <location>
        <begin position="59"/>
        <end position="76"/>
    </location>
</feature>
<keyword evidence="2 5" id="KW-0812">Transmembrane</keyword>